<proteinExistence type="predicted"/>
<dbReference type="Proteomes" id="UP000031549">
    <property type="component" value="Unassembled WGS sequence"/>
</dbReference>
<dbReference type="RefSeq" id="WP_163518851.1">
    <property type="nucleotide sequence ID" value="NZ_JTCM02000023.1"/>
</dbReference>
<reference evidence="1 2" key="1">
    <citation type="journal article" date="2015" name="Genome Announc.">
        <title>Draft Genome Sequence of Cyanobacterium Hassallia byssoidea Strain VB512170, Isolated from Monuments in India.</title>
        <authorList>
            <person name="Singh D."/>
            <person name="Chandrababunaidu M.M."/>
            <person name="Panda A."/>
            <person name="Sen D."/>
            <person name="Bhattacharyya S."/>
            <person name="Adhikary S.P."/>
            <person name="Tripathy S."/>
        </authorList>
    </citation>
    <scope>NUCLEOTIDE SEQUENCE [LARGE SCALE GENOMIC DNA]</scope>
    <source>
        <strain evidence="1 2">VB512170</strain>
    </source>
</reference>
<name>A0A846HA29_9CYAN</name>
<comment type="caution">
    <text evidence="1">The sequence shown here is derived from an EMBL/GenBank/DDBJ whole genome shotgun (WGS) entry which is preliminary data.</text>
</comment>
<evidence type="ECO:0000313" key="2">
    <source>
        <dbReference type="Proteomes" id="UP000031549"/>
    </source>
</evidence>
<organism evidence="1 2">
    <name type="scientific">Hassallia byssoidea VB512170</name>
    <dbReference type="NCBI Taxonomy" id="1304833"/>
    <lineage>
        <taxon>Bacteria</taxon>
        <taxon>Bacillati</taxon>
        <taxon>Cyanobacteriota</taxon>
        <taxon>Cyanophyceae</taxon>
        <taxon>Nostocales</taxon>
        <taxon>Tolypothrichaceae</taxon>
        <taxon>Hassallia</taxon>
    </lineage>
</organism>
<protein>
    <submittedName>
        <fullName evidence="1">Uncharacterized protein</fullName>
    </submittedName>
</protein>
<evidence type="ECO:0000313" key="1">
    <source>
        <dbReference type="EMBL" id="NEU73440.1"/>
    </source>
</evidence>
<gene>
    <name evidence="1" type="ORF">PI95_012910</name>
</gene>
<dbReference type="EMBL" id="JTCM02000023">
    <property type="protein sequence ID" value="NEU73440.1"/>
    <property type="molecule type" value="Genomic_DNA"/>
</dbReference>
<accession>A0A846HA29</accession>
<sequence>MIKSKFDDYDDLINYENLVDFGLNILEKNRSLTEIIDIYPGDRLVWVAKKNKTYLNNYPNESYSVKSIIDCLEYAKIIVSSQEELLIAKEGYRLPFGSPLNKIPKTIILQAYFKIKELGIPNEWGPATMDLP</sequence>
<dbReference type="AlphaFoldDB" id="A0A846HA29"/>
<keyword evidence="2" id="KW-1185">Reference proteome</keyword>